<reference evidence="1 2" key="1">
    <citation type="journal article" date="2019" name="Int. J. Syst. Evol. Microbiol.">
        <title>The Global Catalogue of Microorganisms (GCM) 10K type strain sequencing project: providing services to taxonomists for standard genome sequencing and annotation.</title>
        <authorList>
            <consortium name="The Broad Institute Genomics Platform"/>
            <consortium name="The Broad Institute Genome Sequencing Center for Infectious Disease"/>
            <person name="Wu L."/>
            <person name="Ma J."/>
        </authorList>
    </citation>
    <scope>NUCLEOTIDE SEQUENCE [LARGE SCALE GENOMIC DNA]</scope>
    <source>
        <strain evidence="1 2">CGMCC 1.12563</strain>
    </source>
</reference>
<dbReference type="Proteomes" id="UP001597187">
    <property type="component" value="Unassembled WGS sequence"/>
</dbReference>
<dbReference type="AlphaFoldDB" id="A0ABD6APS0"/>
<evidence type="ECO:0000313" key="2">
    <source>
        <dbReference type="Proteomes" id="UP001597187"/>
    </source>
</evidence>
<evidence type="ECO:0008006" key="3">
    <source>
        <dbReference type="Google" id="ProtNLM"/>
    </source>
</evidence>
<name>A0ABD6APS0_9EURY</name>
<comment type="caution">
    <text evidence="1">The sequence shown here is derived from an EMBL/GenBank/DDBJ whole genome shotgun (WGS) entry which is preliminary data.</text>
</comment>
<keyword evidence="2" id="KW-1185">Reference proteome</keyword>
<gene>
    <name evidence="1" type="ORF">ACFSBT_00995</name>
</gene>
<proteinExistence type="predicted"/>
<sequence>MTPNASTPVDGAVERPRSWLYCETCEWTRTVRSASCQSAFALAEEDARMHAALTDYEGESHRVHAIDAETGQVVVRD</sequence>
<dbReference type="RefSeq" id="WP_250871835.1">
    <property type="nucleotide sequence ID" value="NZ_JALXFV010000001.1"/>
</dbReference>
<accession>A0ABD6APS0</accession>
<protein>
    <recommendedName>
        <fullName evidence="3">DUF2188 domain-containing protein</fullName>
    </recommendedName>
</protein>
<evidence type="ECO:0000313" key="1">
    <source>
        <dbReference type="EMBL" id="MFD1511853.1"/>
    </source>
</evidence>
<organism evidence="1 2">
    <name type="scientific">Halomarina rubra</name>
    <dbReference type="NCBI Taxonomy" id="2071873"/>
    <lineage>
        <taxon>Archaea</taxon>
        <taxon>Methanobacteriati</taxon>
        <taxon>Methanobacteriota</taxon>
        <taxon>Stenosarchaea group</taxon>
        <taxon>Halobacteria</taxon>
        <taxon>Halobacteriales</taxon>
        <taxon>Natronomonadaceae</taxon>
        <taxon>Halomarina</taxon>
    </lineage>
</organism>
<dbReference type="EMBL" id="JBHUDC010000001">
    <property type="protein sequence ID" value="MFD1511853.1"/>
    <property type="molecule type" value="Genomic_DNA"/>
</dbReference>